<feature type="compositionally biased region" description="Polar residues" evidence="1">
    <location>
        <begin position="448"/>
        <end position="466"/>
    </location>
</feature>
<feature type="compositionally biased region" description="Low complexity" evidence="1">
    <location>
        <begin position="228"/>
        <end position="242"/>
    </location>
</feature>
<gene>
    <name evidence="2" type="ORF">Fcan01_12458</name>
</gene>
<dbReference type="Proteomes" id="UP000198287">
    <property type="component" value="Unassembled WGS sequence"/>
</dbReference>
<feature type="region of interest" description="Disordered" evidence="1">
    <location>
        <begin position="443"/>
        <end position="473"/>
    </location>
</feature>
<name>A0A226E6I4_FOLCA</name>
<sequence>MVLEAMEFSRIQDATMFLNDGRNLVMSDGGMDYDLVPLQSSERLLILDDHGVLREAFTDVSYLLSHNLPAYVDDTEIPPHVLDHMYAKKPREPGSEMAPSKPRRRAKRKEQIVEQFIIPDSQPPAPKINIIRQRLPATTVYKSLSARPKILHGSKKNSPGISNPPTIPVKGKTSPSKQNTHIGRGKVKEDPSKTMYASFDDVNKLFNSRTLLGSSNKYGKDQGGGGSKLSKSNSSKNVPNSNTIIMDDLQRDGAAYDDEMLFDFGIAEDDEAITCTLGTEGFSDGEFDEFSMDNVYNNSNQSSLNPPSGPPSGLSPKSPSGMLLNQRPQLETSQLPPEISDDDDSNQIMVSIHNRKPSQDWDTVQLFEQAIKHESDISQSSSDLCVEPPITTKVESVSSPLCEDPKNVTLIESKITLEDPQDEIHTEDVKDLNFLFENKPAAADFSKDSSPNPNSVTTAIQCSPTRRSSRVVKTPAWLVDSDKIPFAKRQRKKSST</sequence>
<proteinExistence type="predicted"/>
<comment type="caution">
    <text evidence="2">The sequence shown here is derived from an EMBL/GenBank/DDBJ whole genome shotgun (WGS) entry which is preliminary data.</text>
</comment>
<dbReference type="EMBL" id="LNIX01000006">
    <property type="protein sequence ID" value="OXA53223.1"/>
    <property type="molecule type" value="Genomic_DNA"/>
</dbReference>
<dbReference type="OrthoDB" id="10682223at2759"/>
<dbReference type="AlphaFoldDB" id="A0A226E6I4"/>
<keyword evidence="3" id="KW-1185">Reference proteome</keyword>
<feature type="region of interest" description="Disordered" evidence="1">
    <location>
        <begin position="288"/>
        <end position="324"/>
    </location>
</feature>
<reference evidence="2 3" key="1">
    <citation type="submission" date="2015-12" db="EMBL/GenBank/DDBJ databases">
        <title>The genome of Folsomia candida.</title>
        <authorList>
            <person name="Faddeeva A."/>
            <person name="Derks M.F."/>
            <person name="Anvar Y."/>
            <person name="Smit S."/>
            <person name="Van Straalen N."/>
            <person name="Roelofs D."/>
        </authorList>
    </citation>
    <scope>NUCLEOTIDE SEQUENCE [LARGE SCALE GENOMIC DNA]</scope>
    <source>
        <strain evidence="2 3">VU population</strain>
        <tissue evidence="2">Whole body</tissue>
    </source>
</reference>
<evidence type="ECO:0000313" key="3">
    <source>
        <dbReference type="Proteomes" id="UP000198287"/>
    </source>
</evidence>
<feature type="compositionally biased region" description="Low complexity" evidence="1">
    <location>
        <begin position="297"/>
        <end position="324"/>
    </location>
</feature>
<feature type="region of interest" description="Disordered" evidence="1">
    <location>
        <begin position="146"/>
        <end position="193"/>
    </location>
</feature>
<evidence type="ECO:0000313" key="2">
    <source>
        <dbReference type="EMBL" id="OXA53223.1"/>
    </source>
</evidence>
<feature type="region of interest" description="Disordered" evidence="1">
    <location>
        <begin position="88"/>
        <end position="107"/>
    </location>
</feature>
<evidence type="ECO:0000256" key="1">
    <source>
        <dbReference type="SAM" id="MobiDB-lite"/>
    </source>
</evidence>
<protein>
    <submittedName>
        <fullName evidence="2">Uncharacterized protein</fullName>
    </submittedName>
</protein>
<feature type="region of interest" description="Disordered" evidence="1">
    <location>
        <begin position="213"/>
        <end position="242"/>
    </location>
</feature>
<accession>A0A226E6I4</accession>
<organism evidence="2 3">
    <name type="scientific">Folsomia candida</name>
    <name type="common">Springtail</name>
    <dbReference type="NCBI Taxonomy" id="158441"/>
    <lineage>
        <taxon>Eukaryota</taxon>
        <taxon>Metazoa</taxon>
        <taxon>Ecdysozoa</taxon>
        <taxon>Arthropoda</taxon>
        <taxon>Hexapoda</taxon>
        <taxon>Collembola</taxon>
        <taxon>Entomobryomorpha</taxon>
        <taxon>Isotomoidea</taxon>
        <taxon>Isotomidae</taxon>
        <taxon>Proisotominae</taxon>
        <taxon>Folsomia</taxon>
    </lineage>
</organism>